<feature type="non-terminal residue" evidence="1">
    <location>
        <position position="1"/>
    </location>
</feature>
<evidence type="ECO:0000313" key="2">
    <source>
        <dbReference type="Proteomes" id="UP001208570"/>
    </source>
</evidence>
<name>A0AAD9MVW2_9ANNE</name>
<sequence>MVEYCKCSIAFHITCTTANQRDDRTRSLLLKDFFISLTTDGTLC</sequence>
<gene>
    <name evidence="1" type="ORF">LSH36_556g00004</name>
</gene>
<protein>
    <submittedName>
        <fullName evidence="1">Uncharacterized protein</fullName>
    </submittedName>
</protein>
<organism evidence="1 2">
    <name type="scientific">Paralvinella palmiformis</name>
    <dbReference type="NCBI Taxonomy" id="53620"/>
    <lineage>
        <taxon>Eukaryota</taxon>
        <taxon>Metazoa</taxon>
        <taxon>Spiralia</taxon>
        <taxon>Lophotrochozoa</taxon>
        <taxon>Annelida</taxon>
        <taxon>Polychaeta</taxon>
        <taxon>Sedentaria</taxon>
        <taxon>Canalipalpata</taxon>
        <taxon>Terebellida</taxon>
        <taxon>Terebelliformia</taxon>
        <taxon>Alvinellidae</taxon>
        <taxon>Paralvinella</taxon>
    </lineage>
</organism>
<dbReference type="AlphaFoldDB" id="A0AAD9MVW2"/>
<reference evidence="1" key="1">
    <citation type="journal article" date="2023" name="Mol. Biol. Evol.">
        <title>Third-Generation Sequencing Reveals the Adaptive Role of the Epigenome in Three Deep-Sea Polychaetes.</title>
        <authorList>
            <person name="Perez M."/>
            <person name="Aroh O."/>
            <person name="Sun Y."/>
            <person name="Lan Y."/>
            <person name="Juniper S.K."/>
            <person name="Young C.R."/>
            <person name="Angers B."/>
            <person name="Qian P.Y."/>
        </authorList>
    </citation>
    <scope>NUCLEOTIDE SEQUENCE</scope>
    <source>
        <strain evidence="1">P08H-3</strain>
    </source>
</reference>
<proteinExistence type="predicted"/>
<evidence type="ECO:0000313" key="1">
    <source>
        <dbReference type="EMBL" id="KAK2147370.1"/>
    </source>
</evidence>
<accession>A0AAD9MVW2</accession>
<dbReference type="Proteomes" id="UP001208570">
    <property type="component" value="Unassembled WGS sequence"/>
</dbReference>
<keyword evidence="2" id="KW-1185">Reference proteome</keyword>
<dbReference type="EMBL" id="JAODUP010000556">
    <property type="protein sequence ID" value="KAK2147370.1"/>
    <property type="molecule type" value="Genomic_DNA"/>
</dbReference>
<comment type="caution">
    <text evidence="1">The sequence shown here is derived from an EMBL/GenBank/DDBJ whole genome shotgun (WGS) entry which is preliminary data.</text>
</comment>